<sequence>MRDEDFEVFIDEFGEATHRVEVPQSAIEQWRGKLPQQLLNYWKDEGWGGYANGLFWIVNPDDYEDLVDEWLEGTPLEEVDSFHAIARTAFGELFLCGESTGRSVKIVPLLNTIFVRNLTRKNPEQLDLSIKAFFGLDKETCELGDESGKPMFDRALKNLGPLEADEMYAFEPALIVGGKLAVDKLAKVKLDQHLTILRQLASPTLPANIDSDIKKLNAKK</sequence>
<protein>
    <recommendedName>
        <fullName evidence="5">GAD-like domain protein</fullName>
    </recommendedName>
</protein>
<dbReference type="InterPro" id="IPR014983">
    <property type="entry name" value="GAD-rel"/>
</dbReference>
<dbReference type="RefSeq" id="WP_175011430.1">
    <property type="nucleotide sequence ID" value="NZ_CABVQN010000004.1"/>
</dbReference>
<gene>
    <name evidence="3" type="ORF">BLA39750_01295</name>
</gene>
<accession>A0A6P2VLP2</accession>
<proteinExistence type="predicted"/>
<name>A0A6P2VLP2_BURL3</name>
<evidence type="ECO:0000313" key="3">
    <source>
        <dbReference type="EMBL" id="VWC82338.1"/>
    </source>
</evidence>
<feature type="domain" description="GAD-related" evidence="1">
    <location>
        <begin position="6"/>
        <end position="107"/>
    </location>
</feature>
<organism evidence="3 4">
    <name type="scientific">Burkholderia lata (strain ATCC 17760 / DSM 23089 / LMG 22485 / NCIMB 9086 / R18194 / 383)</name>
    <dbReference type="NCBI Taxonomy" id="482957"/>
    <lineage>
        <taxon>Bacteria</taxon>
        <taxon>Pseudomonadati</taxon>
        <taxon>Pseudomonadota</taxon>
        <taxon>Betaproteobacteria</taxon>
        <taxon>Burkholderiales</taxon>
        <taxon>Burkholderiaceae</taxon>
        <taxon>Burkholderia</taxon>
        <taxon>Burkholderia cepacia complex</taxon>
    </lineage>
</organism>
<evidence type="ECO:0008006" key="5">
    <source>
        <dbReference type="Google" id="ProtNLM"/>
    </source>
</evidence>
<dbReference type="AlphaFoldDB" id="A0A6P2VLP2"/>
<dbReference type="Pfam" id="PF08906">
    <property type="entry name" value="T6SS_Tdi1_C"/>
    <property type="match status" value="1"/>
</dbReference>
<dbReference type="EMBL" id="CABVQN010000004">
    <property type="protein sequence ID" value="VWC82338.1"/>
    <property type="molecule type" value="Genomic_DNA"/>
</dbReference>
<evidence type="ECO:0000259" key="2">
    <source>
        <dbReference type="Pfam" id="PF08906"/>
    </source>
</evidence>
<evidence type="ECO:0000313" key="4">
    <source>
        <dbReference type="Proteomes" id="UP000494110"/>
    </source>
</evidence>
<reference evidence="3 4" key="1">
    <citation type="submission" date="2019-09" db="EMBL/GenBank/DDBJ databases">
        <authorList>
            <person name="Depoorter E."/>
        </authorList>
    </citation>
    <scope>NUCLEOTIDE SEQUENCE [LARGE SCALE GENOMIC DNA]</scope>
    <source>
        <strain evidence="3">R-39750</strain>
    </source>
</reference>
<evidence type="ECO:0000259" key="1">
    <source>
        <dbReference type="Pfam" id="PF08887"/>
    </source>
</evidence>
<dbReference type="Pfam" id="PF08887">
    <property type="entry name" value="GAD-like"/>
    <property type="match status" value="1"/>
</dbReference>
<feature type="domain" description="T6SS immunity protein Tdi1 C-terminal" evidence="2">
    <location>
        <begin position="129"/>
        <end position="200"/>
    </location>
</feature>
<dbReference type="Proteomes" id="UP000494110">
    <property type="component" value="Unassembled WGS sequence"/>
</dbReference>
<dbReference type="InterPro" id="IPR015002">
    <property type="entry name" value="T6SS_Tdi1_C"/>
</dbReference>